<evidence type="ECO:0000313" key="2">
    <source>
        <dbReference type="EMBL" id="MEN3538181.1"/>
    </source>
</evidence>
<organism evidence="2 3">
    <name type="scientific">Microbispora maris</name>
    <dbReference type="NCBI Taxonomy" id="3144104"/>
    <lineage>
        <taxon>Bacteria</taxon>
        <taxon>Bacillati</taxon>
        <taxon>Actinomycetota</taxon>
        <taxon>Actinomycetes</taxon>
        <taxon>Streptosporangiales</taxon>
        <taxon>Streptosporangiaceae</taxon>
        <taxon>Microbispora</taxon>
    </lineage>
</organism>
<protein>
    <recommendedName>
        <fullName evidence="4">Extradiol ring-cleavage dioxygenase LigAB LigA subunit domain-containing protein</fullName>
    </recommendedName>
</protein>
<dbReference type="RefSeq" id="WP_346228129.1">
    <property type="nucleotide sequence ID" value="NZ_JBDJAW010000021.1"/>
</dbReference>
<feature type="region of interest" description="Disordered" evidence="1">
    <location>
        <begin position="83"/>
        <end position="110"/>
    </location>
</feature>
<keyword evidence="3" id="KW-1185">Reference proteome</keyword>
<dbReference type="Proteomes" id="UP001447516">
    <property type="component" value="Unassembled WGS sequence"/>
</dbReference>
<proteinExistence type="predicted"/>
<dbReference type="EMBL" id="JBDJAW010000021">
    <property type="protein sequence ID" value="MEN3538181.1"/>
    <property type="molecule type" value="Genomic_DNA"/>
</dbReference>
<gene>
    <name evidence="2" type="ORF">AAH991_23910</name>
</gene>
<reference evidence="2 3" key="1">
    <citation type="submission" date="2024-05" db="EMBL/GenBank/DDBJ databases">
        <title>Microbispora sp.ZYX-F-249.</title>
        <authorList>
            <person name="Xie H."/>
        </authorList>
    </citation>
    <scope>NUCLEOTIDE SEQUENCE [LARGE SCALE GENOMIC DNA]</scope>
    <source>
        <strain evidence="2 3">ZYX-F-249</strain>
    </source>
</reference>
<evidence type="ECO:0008006" key="4">
    <source>
        <dbReference type="Google" id="ProtNLM"/>
    </source>
</evidence>
<accession>A0ABV0AV47</accession>
<comment type="caution">
    <text evidence="2">The sequence shown here is derived from an EMBL/GenBank/DDBJ whole genome shotgun (WGS) entry which is preliminary data.</text>
</comment>
<evidence type="ECO:0000313" key="3">
    <source>
        <dbReference type="Proteomes" id="UP001447516"/>
    </source>
</evidence>
<sequence>MCGRGLDGCDDHSATKQFQQWVGLLTDDDRPNLRRLGLDPGALRKAAADGHVYGFVVNWMTKKDLLGLLAKPAVRDIRVVEAVPRPSGRRSAGNRQARRSPAGGAAGGQLEYDRILRSERVPHRRVV</sequence>
<name>A0ABV0AV47_9ACTN</name>
<evidence type="ECO:0000256" key="1">
    <source>
        <dbReference type="SAM" id="MobiDB-lite"/>
    </source>
</evidence>